<name>A0A6F8YUH9_9ACTN</name>
<accession>A0A6F8YUH9</accession>
<protein>
    <submittedName>
        <fullName evidence="2">Uncharacterized protein</fullName>
    </submittedName>
</protein>
<evidence type="ECO:0000256" key="1">
    <source>
        <dbReference type="SAM" id="MobiDB-lite"/>
    </source>
</evidence>
<reference evidence="2 3" key="2">
    <citation type="submission" date="2020-03" db="EMBL/GenBank/DDBJ databases">
        <authorList>
            <person name="Ichikawa N."/>
            <person name="Kimura A."/>
            <person name="Kitahashi Y."/>
            <person name="Uohara A."/>
        </authorList>
    </citation>
    <scope>NUCLEOTIDE SEQUENCE [LARGE SCALE GENOMIC DNA]</scope>
    <source>
        <strain evidence="2 3">NBRC 105367</strain>
    </source>
</reference>
<dbReference type="Proteomes" id="UP000503011">
    <property type="component" value="Chromosome"/>
</dbReference>
<dbReference type="EMBL" id="AP022871">
    <property type="protein sequence ID" value="BCB89491.1"/>
    <property type="molecule type" value="Genomic_DNA"/>
</dbReference>
<reference evidence="2 3" key="1">
    <citation type="submission" date="2020-03" db="EMBL/GenBank/DDBJ databases">
        <title>Whole genome shotgun sequence of Phytohabitans suffuscus NBRC 105367.</title>
        <authorList>
            <person name="Komaki H."/>
            <person name="Tamura T."/>
        </authorList>
    </citation>
    <scope>NUCLEOTIDE SEQUENCE [LARGE SCALE GENOMIC DNA]</scope>
    <source>
        <strain evidence="2 3">NBRC 105367</strain>
    </source>
</reference>
<feature type="compositionally biased region" description="Gly residues" evidence="1">
    <location>
        <begin position="70"/>
        <end position="79"/>
    </location>
</feature>
<feature type="region of interest" description="Disordered" evidence="1">
    <location>
        <begin position="44"/>
        <end position="131"/>
    </location>
</feature>
<feature type="compositionally biased region" description="Basic and acidic residues" evidence="1">
    <location>
        <begin position="87"/>
        <end position="107"/>
    </location>
</feature>
<proteinExistence type="predicted"/>
<gene>
    <name evidence="2" type="ORF">Psuf_068040</name>
</gene>
<evidence type="ECO:0000313" key="3">
    <source>
        <dbReference type="Proteomes" id="UP000503011"/>
    </source>
</evidence>
<evidence type="ECO:0000313" key="2">
    <source>
        <dbReference type="EMBL" id="BCB89491.1"/>
    </source>
</evidence>
<dbReference type="KEGG" id="psuu:Psuf_068040"/>
<organism evidence="2 3">
    <name type="scientific">Phytohabitans suffuscus</name>
    <dbReference type="NCBI Taxonomy" id="624315"/>
    <lineage>
        <taxon>Bacteria</taxon>
        <taxon>Bacillati</taxon>
        <taxon>Actinomycetota</taxon>
        <taxon>Actinomycetes</taxon>
        <taxon>Micromonosporales</taxon>
        <taxon>Micromonosporaceae</taxon>
    </lineage>
</organism>
<dbReference type="AlphaFoldDB" id="A0A6F8YUH9"/>
<sequence length="160" mass="16488">MRHLRVRALVCQQRAVPARSQVEADTADCAAGSDQVVLDAMVGERPDVGDGGGCVAGDADVAEAQRSTGSGEGGDGVVGGPAEPDLGEPRVGDLEGHPHRGRVDVPFRPRRQGLSDEAGEAGKQRGARILDGTVGVQRADGDDEWAPVVKLHGPCRPVAS</sequence>
<keyword evidence="3" id="KW-1185">Reference proteome</keyword>